<evidence type="ECO:0000313" key="3">
    <source>
        <dbReference type="Proteomes" id="UP000182737"/>
    </source>
</evidence>
<proteinExistence type="predicted"/>
<dbReference type="EMBL" id="FORI01000020">
    <property type="protein sequence ID" value="SFJ10264.1"/>
    <property type="molecule type" value="Genomic_DNA"/>
</dbReference>
<sequence length="101" mass="11586">MKDAIKMMESNMSPEAVRRAHIKAEQDIMSIRLAQLREEKNIKQSEMANFTQSSVSKIEKRKDMKISTLIDYLDSLGMGLEIITYPKVAVSKKQEKVLLKV</sequence>
<dbReference type="RefSeq" id="WP_074933918.1">
    <property type="nucleotide sequence ID" value="NZ_FORI01000020.1"/>
</dbReference>
<organism evidence="2 3">
    <name type="scientific">Treponema bryantii</name>
    <dbReference type="NCBI Taxonomy" id="163"/>
    <lineage>
        <taxon>Bacteria</taxon>
        <taxon>Pseudomonadati</taxon>
        <taxon>Spirochaetota</taxon>
        <taxon>Spirochaetia</taxon>
        <taxon>Spirochaetales</taxon>
        <taxon>Treponemataceae</taxon>
        <taxon>Treponema</taxon>
    </lineage>
</organism>
<protein>
    <submittedName>
        <fullName evidence="2">Helix-turn-helix domain-containing protein</fullName>
    </submittedName>
</protein>
<dbReference type="GO" id="GO:0003677">
    <property type="term" value="F:DNA binding"/>
    <property type="evidence" value="ECO:0007669"/>
    <property type="project" value="InterPro"/>
</dbReference>
<keyword evidence="3" id="KW-1185">Reference proteome</keyword>
<dbReference type="InterPro" id="IPR010982">
    <property type="entry name" value="Lambda_DNA-bd_dom_sf"/>
</dbReference>
<evidence type="ECO:0000259" key="1">
    <source>
        <dbReference type="PROSITE" id="PS50943"/>
    </source>
</evidence>
<dbReference type="AlphaFoldDB" id="A0A1I3NLT6"/>
<accession>A0A1I3NLT6</accession>
<reference evidence="3" key="1">
    <citation type="submission" date="2016-10" db="EMBL/GenBank/DDBJ databases">
        <authorList>
            <person name="Varghese N."/>
            <person name="Submissions S."/>
        </authorList>
    </citation>
    <scope>NUCLEOTIDE SEQUENCE [LARGE SCALE GENOMIC DNA]</scope>
    <source>
        <strain evidence="3">XBD1002</strain>
    </source>
</reference>
<gene>
    <name evidence="2" type="ORF">SAMN04487775_1202</name>
</gene>
<dbReference type="OrthoDB" id="331605at2"/>
<dbReference type="InterPro" id="IPR001387">
    <property type="entry name" value="Cro/C1-type_HTH"/>
</dbReference>
<feature type="domain" description="HTH cro/C1-type" evidence="1">
    <location>
        <begin position="33"/>
        <end position="83"/>
    </location>
</feature>
<evidence type="ECO:0000313" key="2">
    <source>
        <dbReference type="EMBL" id="SFJ10264.1"/>
    </source>
</evidence>
<dbReference type="PROSITE" id="PS50943">
    <property type="entry name" value="HTH_CROC1"/>
    <property type="match status" value="1"/>
</dbReference>
<dbReference type="SUPFAM" id="SSF47413">
    <property type="entry name" value="lambda repressor-like DNA-binding domains"/>
    <property type="match status" value="1"/>
</dbReference>
<dbReference type="Proteomes" id="UP000182737">
    <property type="component" value="Unassembled WGS sequence"/>
</dbReference>
<name>A0A1I3NLT6_9SPIR</name>
<dbReference type="CDD" id="cd00093">
    <property type="entry name" value="HTH_XRE"/>
    <property type="match status" value="1"/>
</dbReference>
<dbReference type="SMART" id="SM00530">
    <property type="entry name" value="HTH_XRE"/>
    <property type="match status" value="1"/>
</dbReference>
<dbReference type="Gene3D" id="1.10.260.40">
    <property type="entry name" value="lambda repressor-like DNA-binding domains"/>
    <property type="match status" value="1"/>
</dbReference>